<feature type="transmembrane region" description="Helical" evidence="5">
    <location>
        <begin position="21"/>
        <end position="42"/>
    </location>
</feature>
<dbReference type="SUPFAM" id="SSF158472">
    <property type="entry name" value="HAMP domain-like"/>
    <property type="match status" value="2"/>
</dbReference>
<dbReference type="SMART" id="SM00304">
    <property type="entry name" value="HAMP"/>
    <property type="match status" value="3"/>
</dbReference>
<evidence type="ECO:0008006" key="10">
    <source>
        <dbReference type="Google" id="ProtNLM"/>
    </source>
</evidence>
<proteinExistence type="inferred from homology"/>
<evidence type="ECO:0000259" key="7">
    <source>
        <dbReference type="PROSITE" id="PS50885"/>
    </source>
</evidence>
<evidence type="ECO:0000259" key="6">
    <source>
        <dbReference type="PROSITE" id="PS50111"/>
    </source>
</evidence>
<feature type="domain" description="HAMP" evidence="7">
    <location>
        <begin position="215"/>
        <end position="267"/>
    </location>
</feature>
<evidence type="ECO:0000256" key="4">
    <source>
        <dbReference type="PROSITE-ProRule" id="PRU00284"/>
    </source>
</evidence>
<feature type="transmembrane region" description="Helical" evidence="5">
    <location>
        <begin position="192"/>
        <end position="213"/>
    </location>
</feature>
<dbReference type="GO" id="GO:0016020">
    <property type="term" value="C:membrane"/>
    <property type="evidence" value="ECO:0007669"/>
    <property type="project" value="UniProtKB-SubCell"/>
</dbReference>
<dbReference type="STRING" id="1748243.Tel_05290"/>
<protein>
    <recommendedName>
        <fullName evidence="10">Chemotaxis protein</fullName>
    </recommendedName>
</protein>
<dbReference type="InterPro" id="IPR003660">
    <property type="entry name" value="HAMP_dom"/>
</dbReference>
<keyword evidence="5" id="KW-0472">Membrane</keyword>
<dbReference type="PROSITE" id="PS50111">
    <property type="entry name" value="CHEMOTAXIS_TRANSDUC_2"/>
    <property type="match status" value="1"/>
</dbReference>
<feature type="domain" description="HAMP" evidence="7">
    <location>
        <begin position="274"/>
        <end position="326"/>
    </location>
</feature>
<evidence type="ECO:0000256" key="1">
    <source>
        <dbReference type="ARBA" id="ARBA00004370"/>
    </source>
</evidence>
<dbReference type="Pfam" id="PF00672">
    <property type="entry name" value="HAMP"/>
    <property type="match status" value="2"/>
</dbReference>
<comment type="subcellular location">
    <subcellularLocation>
        <location evidence="1">Membrane</location>
    </subcellularLocation>
</comment>
<dbReference type="PANTHER" id="PTHR32089">
    <property type="entry name" value="METHYL-ACCEPTING CHEMOTAXIS PROTEIN MCPB"/>
    <property type="match status" value="1"/>
</dbReference>
<keyword evidence="5" id="KW-0812">Transmembrane</keyword>
<evidence type="ECO:0000256" key="2">
    <source>
        <dbReference type="ARBA" id="ARBA00023224"/>
    </source>
</evidence>
<keyword evidence="5" id="KW-1133">Transmembrane helix</keyword>
<evidence type="ECO:0000256" key="5">
    <source>
        <dbReference type="SAM" id="Phobius"/>
    </source>
</evidence>
<keyword evidence="2 4" id="KW-0807">Transducer</keyword>
<gene>
    <name evidence="8" type="ORF">Tel_05290</name>
</gene>
<organism evidence="8 9">
    <name type="scientific">Candidatus Tenderia electrophaga</name>
    <dbReference type="NCBI Taxonomy" id="1748243"/>
    <lineage>
        <taxon>Bacteria</taxon>
        <taxon>Pseudomonadati</taxon>
        <taxon>Pseudomonadota</taxon>
        <taxon>Gammaproteobacteria</taxon>
        <taxon>Candidatus Tenderiales</taxon>
        <taxon>Candidatus Tenderiaceae</taxon>
        <taxon>Candidatus Tenderia</taxon>
    </lineage>
</organism>
<dbReference type="KEGG" id="tee:Tel_05290"/>
<reference evidence="8" key="1">
    <citation type="submission" date="2015-10" db="EMBL/GenBank/DDBJ databases">
        <title>Description of Candidatus Tenderia electrophaga gen. nov, sp. nov., an Uncultivated Electroautotroph from a Biocathode Enrichment.</title>
        <authorList>
            <person name="Eddie B.J."/>
            <person name="Malanoski A.P."/>
            <person name="Wang Z."/>
            <person name="Hall R.J."/>
            <person name="Oh S.D."/>
            <person name="Heiner C."/>
            <person name="Lin B."/>
            <person name="Strycharz-Glaven S.M."/>
        </authorList>
    </citation>
    <scope>NUCLEOTIDE SEQUENCE [LARGE SCALE GENOMIC DNA]</scope>
    <source>
        <strain evidence="8">NRL1</strain>
    </source>
</reference>
<dbReference type="PANTHER" id="PTHR32089:SF120">
    <property type="entry name" value="METHYL-ACCEPTING CHEMOTAXIS PROTEIN TLPQ"/>
    <property type="match status" value="1"/>
</dbReference>
<dbReference type="EMBL" id="CP013099">
    <property type="protein sequence ID" value="ALP52608.1"/>
    <property type="molecule type" value="Genomic_DNA"/>
</dbReference>
<evidence type="ECO:0000313" key="9">
    <source>
        <dbReference type="Proteomes" id="UP000055136"/>
    </source>
</evidence>
<feature type="domain" description="Methyl-accepting transducer" evidence="6">
    <location>
        <begin position="390"/>
        <end position="626"/>
    </location>
</feature>
<evidence type="ECO:0000256" key="3">
    <source>
        <dbReference type="ARBA" id="ARBA00029447"/>
    </source>
</evidence>
<keyword evidence="9" id="KW-1185">Reference proteome</keyword>
<dbReference type="PROSITE" id="PS50885">
    <property type="entry name" value="HAMP"/>
    <property type="match status" value="3"/>
</dbReference>
<dbReference type="GO" id="GO:0006935">
    <property type="term" value="P:chemotaxis"/>
    <property type="evidence" value="ECO:0007669"/>
    <property type="project" value="UniProtKB-ARBA"/>
</dbReference>
<accession>A0A0S2TBR9</accession>
<dbReference type="Pfam" id="PF00015">
    <property type="entry name" value="MCPsignal"/>
    <property type="match status" value="1"/>
</dbReference>
<feature type="domain" description="HAMP" evidence="7">
    <location>
        <begin position="333"/>
        <end position="385"/>
    </location>
</feature>
<dbReference type="Gene3D" id="1.10.287.950">
    <property type="entry name" value="Methyl-accepting chemotaxis protein"/>
    <property type="match status" value="1"/>
</dbReference>
<dbReference type="Proteomes" id="UP000055136">
    <property type="component" value="Chromosome"/>
</dbReference>
<dbReference type="Gene3D" id="3.30.450.290">
    <property type="match status" value="1"/>
</dbReference>
<sequence length="668" mass="72015">MNANIEETSTTLKGMSIPTKINLVVGVIFLLVIVTVTGFVFIQDRARALEVAKERTTDMTTLYFDGLNTMMLTGTMANREILQGKMARRPGVLEARVIRGEPVKQQFGPGFDHEQPVDELDQRALKGEEIVQVAETSNGRVLTVLKPFKATNNTRGVNCLQCHNVPSGAINGAIRVSYSLAEMDAYIKKEMAIEAIVNLIALGIGLVLVNYFLRGWVSRPLFGLMDVVTRRATGDVDARVEISSGDEIGKVGKAFNDMADKVNFTTEREHAAAQELRHKVDILLGVVNKAAKGDMSGKVTFGGKDAIGELATGLQIMINNIHKMIEERRKAVEDLRRKVDLILETVTAAANGDLTGKLEVYSDDAIGQLARGVQSMIDNLNVLVAQVQRSGIQVTSSATQIAATAKEQEATVAEQAATVNQIVATTTEISATAKELVSTMDEVSTVAEGTASAAANGQAGLQKMESTMHQVVEASTSIAAKLEVLNEKAGNINTVVTTITKVADQTNLLSLNAAIEAEKAGEYGLGFSVVATEIRRLADQTAVATWDIEQMVKEMQAAVTAGVMSVERFSEEVRRSVDEVSNISSGLAEIIDQVQALTPRFESVHEGMQFQSQGAEQIKQAIEQLSESAQQTVESLRQSHSSIDHLNEAAHMLQTGVSKFKVSTPDAT</sequence>
<comment type="similarity">
    <text evidence="3">Belongs to the methyl-accepting chemotaxis (MCP) protein family.</text>
</comment>
<name>A0A0S2TBR9_9GAMM</name>
<dbReference type="SUPFAM" id="SSF58104">
    <property type="entry name" value="Methyl-accepting chemotaxis protein (MCP) signaling domain"/>
    <property type="match status" value="1"/>
</dbReference>
<dbReference type="SMART" id="SM00283">
    <property type="entry name" value="MA"/>
    <property type="match status" value="1"/>
</dbReference>
<dbReference type="CDD" id="cd06225">
    <property type="entry name" value="HAMP"/>
    <property type="match status" value="2"/>
</dbReference>
<dbReference type="InterPro" id="IPR004089">
    <property type="entry name" value="MCPsignal_dom"/>
</dbReference>
<dbReference type="AlphaFoldDB" id="A0A0S2TBR9"/>
<dbReference type="GO" id="GO:0007165">
    <property type="term" value="P:signal transduction"/>
    <property type="evidence" value="ECO:0007669"/>
    <property type="project" value="UniProtKB-KW"/>
</dbReference>
<evidence type="ECO:0000313" key="8">
    <source>
        <dbReference type="EMBL" id="ALP52608.1"/>
    </source>
</evidence>
<dbReference type="Gene3D" id="6.10.340.10">
    <property type="match status" value="1"/>
</dbReference>